<dbReference type="PANTHER" id="PTHR30605:SF0">
    <property type="entry name" value="ANHYDRO-N-ACETYLMURAMIC ACID KINASE"/>
    <property type="match status" value="1"/>
</dbReference>
<dbReference type="UniPathway" id="UPA00544"/>
<dbReference type="GO" id="GO:0006040">
    <property type="term" value="P:amino sugar metabolic process"/>
    <property type="evidence" value="ECO:0007669"/>
    <property type="project" value="InterPro"/>
</dbReference>
<dbReference type="GO" id="GO:0016773">
    <property type="term" value="F:phosphotransferase activity, alcohol group as acceptor"/>
    <property type="evidence" value="ECO:0007669"/>
    <property type="project" value="UniProtKB-UniRule"/>
</dbReference>
<feature type="binding site" evidence="1">
    <location>
        <begin position="11"/>
        <end position="18"/>
    </location>
    <ligand>
        <name>ATP</name>
        <dbReference type="ChEBI" id="CHEBI:30616"/>
    </ligand>
</feature>
<dbReference type="InterPro" id="IPR043129">
    <property type="entry name" value="ATPase_NBD"/>
</dbReference>
<dbReference type="SUPFAM" id="SSF53067">
    <property type="entry name" value="Actin-like ATPase domain"/>
    <property type="match status" value="1"/>
</dbReference>
<keyword evidence="3" id="KW-1185">Reference proteome</keyword>
<dbReference type="NCBIfam" id="NF007139">
    <property type="entry name" value="PRK09585.1-3"/>
    <property type="match status" value="1"/>
</dbReference>
<dbReference type="UniPathway" id="UPA00343"/>
<comment type="catalytic activity">
    <reaction evidence="1">
        <text>1,6-anhydro-N-acetyl-beta-muramate + ATP + H2O = N-acetyl-D-muramate 6-phosphate + ADP + H(+)</text>
        <dbReference type="Rhea" id="RHEA:24952"/>
        <dbReference type="ChEBI" id="CHEBI:15377"/>
        <dbReference type="ChEBI" id="CHEBI:15378"/>
        <dbReference type="ChEBI" id="CHEBI:30616"/>
        <dbReference type="ChEBI" id="CHEBI:58690"/>
        <dbReference type="ChEBI" id="CHEBI:58722"/>
        <dbReference type="ChEBI" id="CHEBI:456216"/>
        <dbReference type="EC" id="2.7.1.170"/>
    </reaction>
</comment>
<comment type="pathway">
    <text evidence="1">Amino-sugar metabolism; 1,6-anhydro-N-acetylmuramate degradation.</text>
</comment>
<dbReference type="Proteomes" id="UP000275394">
    <property type="component" value="Unassembled WGS sequence"/>
</dbReference>
<dbReference type="GO" id="GO:0009254">
    <property type="term" value="P:peptidoglycan turnover"/>
    <property type="evidence" value="ECO:0007669"/>
    <property type="project" value="UniProtKB-UniRule"/>
</dbReference>
<dbReference type="HAMAP" id="MF_01270">
    <property type="entry name" value="AnhMurNAc_kinase"/>
    <property type="match status" value="1"/>
</dbReference>
<comment type="caution">
    <text evidence="2">The sequence shown here is derived from an EMBL/GenBank/DDBJ whole genome shotgun (WGS) entry which is preliminary data.</text>
</comment>
<dbReference type="GO" id="GO:0005524">
    <property type="term" value="F:ATP binding"/>
    <property type="evidence" value="ECO:0007669"/>
    <property type="project" value="UniProtKB-UniRule"/>
</dbReference>
<dbReference type="GO" id="GO:0097175">
    <property type="term" value="P:1,6-anhydro-N-acetyl-beta-muramic acid catabolic process"/>
    <property type="evidence" value="ECO:0007669"/>
    <property type="project" value="UniProtKB-UniRule"/>
</dbReference>
<accession>A0A3N2DG68</accession>
<protein>
    <recommendedName>
        <fullName evidence="1">Anhydro-N-acetylmuramic acid kinase</fullName>
        <ecNumber evidence="1">2.7.1.170</ecNumber>
    </recommendedName>
    <alternativeName>
        <fullName evidence="1">AnhMurNAc kinase</fullName>
    </alternativeName>
</protein>
<evidence type="ECO:0000313" key="3">
    <source>
        <dbReference type="Proteomes" id="UP000275394"/>
    </source>
</evidence>
<proteinExistence type="inferred from homology"/>
<dbReference type="AlphaFoldDB" id="A0A3N2DG68"/>
<reference evidence="2 3" key="1">
    <citation type="submission" date="2018-11" db="EMBL/GenBank/DDBJ databases">
        <title>Genomic Encyclopedia of Type Strains, Phase IV (KMG-IV): sequencing the most valuable type-strain genomes for metagenomic binning, comparative biology and taxonomic classification.</title>
        <authorList>
            <person name="Goeker M."/>
        </authorList>
    </citation>
    <scope>NUCLEOTIDE SEQUENCE [LARGE SCALE GENOMIC DNA]</scope>
    <source>
        <strain evidence="2 3">DSM 100316</strain>
    </source>
</reference>
<organism evidence="2 3">
    <name type="scientific">Sinobacterium caligoides</name>
    <dbReference type="NCBI Taxonomy" id="933926"/>
    <lineage>
        <taxon>Bacteria</taxon>
        <taxon>Pseudomonadati</taxon>
        <taxon>Pseudomonadota</taxon>
        <taxon>Gammaproteobacteria</taxon>
        <taxon>Cellvibrionales</taxon>
        <taxon>Spongiibacteraceae</taxon>
        <taxon>Sinobacterium</taxon>
    </lineage>
</organism>
<keyword evidence="1" id="KW-0808">Transferase</keyword>
<comment type="pathway">
    <text evidence="1">Cell wall biogenesis; peptidoglycan recycling.</text>
</comment>
<keyword evidence="1" id="KW-0547">Nucleotide-binding</keyword>
<dbReference type="PANTHER" id="PTHR30605">
    <property type="entry name" value="ANHYDRO-N-ACETYLMURAMIC ACID KINASE"/>
    <property type="match status" value="1"/>
</dbReference>
<dbReference type="CDD" id="cd24050">
    <property type="entry name" value="ASKHA_NBD_ANMK"/>
    <property type="match status" value="1"/>
</dbReference>
<keyword evidence="1" id="KW-0119">Carbohydrate metabolism</keyword>
<name>A0A3N2DG68_9GAMM</name>
<gene>
    <name evidence="1" type="primary">anmK</name>
    <name evidence="2" type="ORF">EDC56_3028</name>
</gene>
<evidence type="ECO:0000313" key="2">
    <source>
        <dbReference type="EMBL" id="ROR98793.1"/>
    </source>
</evidence>
<comment type="similarity">
    <text evidence="1">Belongs to the anhydro-N-acetylmuramic acid kinase family.</text>
</comment>
<comment type="function">
    <text evidence="1">Catalyzes the specific phosphorylation of 1,6-anhydro-N-acetylmuramic acid (anhMurNAc) with the simultaneous cleavage of the 1,6-anhydro ring, generating MurNAc-6-P. Is required for the utilization of anhMurNAc either imported from the medium or derived from its own cell wall murein, and thus plays a role in cell wall recycling.</text>
</comment>
<dbReference type="GO" id="GO:0016301">
    <property type="term" value="F:kinase activity"/>
    <property type="evidence" value="ECO:0007669"/>
    <property type="project" value="UniProtKB-KW"/>
</dbReference>
<dbReference type="EMBL" id="RKHR01000006">
    <property type="protein sequence ID" value="ROR98793.1"/>
    <property type="molecule type" value="Genomic_DNA"/>
</dbReference>
<dbReference type="Pfam" id="PF03702">
    <property type="entry name" value="AnmK"/>
    <property type="match status" value="1"/>
</dbReference>
<keyword evidence="1 2" id="KW-0418">Kinase</keyword>
<evidence type="ECO:0000256" key="1">
    <source>
        <dbReference type="HAMAP-Rule" id="MF_01270"/>
    </source>
</evidence>
<dbReference type="InterPro" id="IPR005338">
    <property type="entry name" value="Anhydro_N_Ac-Mur_kinase"/>
</dbReference>
<sequence>MADYYIGLMSGTSLDSIDAVLVDFSSTMQLVATRSHPLPNTLRRDIHRLMSSGDHEIELMGVVDRQFALCQVEAVKKLLADNAIDSNDITAIGSHGQTIRHRPADQQRSYQHAFSLQIGDPNTIAYETQITTVADFRRRDIAANGQGAPLAPLFHRYILNQQKRTADGVVICNIGGFSNPTILGHNTICGFDSGPGNVLMDSWIERKRQQRYDDAGAWARSGTLHEALLDKLLEHEYFALPLPKSTGRESFNLDWLDQQLETLNVPIADADVQRTLLELTARSIAAAISDHPLTSSALYICGGGAHNSFLLQRLTELLPRHLVATTQELGLDPDWVEGCAFAWLAKQAINRQAVDCQAVTGAMSDNILGGIYYA</sequence>
<dbReference type="OrthoDB" id="9763949at2"/>
<keyword evidence="1" id="KW-0067">ATP-binding</keyword>
<dbReference type="EC" id="2.7.1.170" evidence="1"/>
<dbReference type="Gene3D" id="3.30.420.40">
    <property type="match status" value="2"/>
</dbReference>
<dbReference type="RefSeq" id="WP_123713373.1">
    <property type="nucleotide sequence ID" value="NZ_RKHR01000006.1"/>
</dbReference>